<feature type="compositionally biased region" description="Polar residues" evidence="10">
    <location>
        <begin position="417"/>
        <end position="428"/>
    </location>
</feature>
<dbReference type="SUPFAM" id="SSF46689">
    <property type="entry name" value="Homeodomain-like"/>
    <property type="match status" value="1"/>
</dbReference>
<comment type="similarity">
    <text evidence="2 9">Belongs to the glycosyl hydrolase 27 family.</text>
</comment>
<feature type="region of interest" description="Disordered" evidence="10">
    <location>
        <begin position="355"/>
        <end position="375"/>
    </location>
</feature>
<name>A0A8S9PTY1_BRACR</name>
<dbReference type="GO" id="GO:0005975">
    <property type="term" value="P:carbohydrate metabolic process"/>
    <property type="evidence" value="ECO:0007669"/>
    <property type="project" value="InterPro"/>
</dbReference>
<dbReference type="PRINTS" id="PR00740">
    <property type="entry name" value="GLHYDRLASE27"/>
</dbReference>
<evidence type="ECO:0000256" key="7">
    <source>
        <dbReference type="ARBA" id="ARBA00023242"/>
    </source>
</evidence>
<dbReference type="NCBIfam" id="TIGR01557">
    <property type="entry name" value="myb_SHAQKYF"/>
    <property type="match status" value="1"/>
</dbReference>
<dbReference type="PANTHER" id="PTHR12802:SF175">
    <property type="entry name" value="PROTEIN REVEILLE 2"/>
    <property type="match status" value="1"/>
</dbReference>
<evidence type="ECO:0000256" key="9">
    <source>
        <dbReference type="RuleBase" id="RU361168"/>
    </source>
</evidence>
<dbReference type="InterPro" id="IPR002241">
    <property type="entry name" value="Glyco_hydro_27"/>
</dbReference>
<dbReference type="PANTHER" id="PTHR12802">
    <property type="entry name" value="SWI/SNF COMPLEX-RELATED"/>
    <property type="match status" value="1"/>
</dbReference>
<evidence type="ECO:0000313" key="15">
    <source>
        <dbReference type="Proteomes" id="UP000712600"/>
    </source>
</evidence>
<dbReference type="InterPro" id="IPR017884">
    <property type="entry name" value="SANT_dom"/>
</dbReference>
<feature type="compositionally biased region" description="Basic residues" evidence="10">
    <location>
        <begin position="365"/>
        <end position="375"/>
    </location>
</feature>
<feature type="domain" description="Myb-like" evidence="11">
    <location>
        <begin position="294"/>
        <end position="344"/>
    </location>
</feature>
<reference evidence="14" key="1">
    <citation type="submission" date="2019-12" db="EMBL/GenBank/DDBJ databases">
        <title>Genome sequencing and annotation of Brassica cretica.</title>
        <authorList>
            <person name="Studholme D.J."/>
            <person name="Sarris P."/>
        </authorList>
    </citation>
    <scope>NUCLEOTIDE SEQUENCE</scope>
    <source>
        <strain evidence="14">PFS-109/04</strain>
        <tissue evidence="14">Leaf</tissue>
    </source>
</reference>
<evidence type="ECO:0000259" key="12">
    <source>
        <dbReference type="PROSITE" id="PS51293"/>
    </source>
</evidence>
<dbReference type="FunFam" id="1.10.10.60:FF:000023">
    <property type="entry name" value="protein REVEILLE 6 isoform X1"/>
    <property type="match status" value="1"/>
</dbReference>
<comment type="caution">
    <text evidence="14">The sequence shown here is derived from an EMBL/GenBank/DDBJ whole genome shotgun (WGS) entry which is preliminary data.</text>
</comment>
<keyword evidence="7" id="KW-0539">Nucleus</keyword>
<evidence type="ECO:0000259" key="11">
    <source>
        <dbReference type="PROSITE" id="PS50090"/>
    </source>
</evidence>
<comment type="catalytic activity">
    <reaction evidence="9">
        <text>Hydrolysis of terminal, non-reducing alpha-D-galactose residues in alpha-D-galactosides, including galactose oligosaccharides, galactomannans and galactolipids.</text>
        <dbReference type="EC" id="3.2.1.22"/>
    </reaction>
</comment>
<keyword evidence="5" id="KW-0238">DNA-binding</keyword>
<dbReference type="PROSITE" id="PS50090">
    <property type="entry name" value="MYB_LIKE"/>
    <property type="match status" value="1"/>
</dbReference>
<evidence type="ECO:0000256" key="1">
    <source>
        <dbReference type="ARBA" id="ARBA00004123"/>
    </source>
</evidence>
<dbReference type="EC" id="3.2.1.22" evidence="9"/>
<feature type="domain" description="HTH myb-type" evidence="13">
    <location>
        <begin position="294"/>
        <end position="348"/>
    </location>
</feature>
<dbReference type="PROSITE" id="PS51294">
    <property type="entry name" value="HTH_MYB"/>
    <property type="match status" value="1"/>
</dbReference>
<dbReference type="GO" id="GO:0003677">
    <property type="term" value="F:DNA binding"/>
    <property type="evidence" value="ECO:0007669"/>
    <property type="project" value="UniProtKB-KW"/>
</dbReference>
<evidence type="ECO:0000256" key="2">
    <source>
        <dbReference type="ARBA" id="ARBA00009743"/>
    </source>
</evidence>
<dbReference type="InterPro" id="IPR017930">
    <property type="entry name" value="Myb_dom"/>
</dbReference>
<protein>
    <recommendedName>
        <fullName evidence="9">Alpha-galactosidase</fullName>
        <ecNumber evidence="9">3.2.1.22</ecNumber>
    </recommendedName>
    <alternativeName>
        <fullName evidence="9">Melibiase</fullName>
    </alternativeName>
</protein>
<evidence type="ECO:0000256" key="6">
    <source>
        <dbReference type="ARBA" id="ARBA00023163"/>
    </source>
</evidence>
<accession>A0A8S9PTY1</accession>
<keyword evidence="9" id="KW-1015">Disulfide bond</keyword>
<dbReference type="GO" id="GO:0004557">
    <property type="term" value="F:alpha-galactosidase activity"/>
    <property type="evidence" value="ECO:0007669"/>
    <property type="project" value="UniProtKB-EC"/>
</dbReference>
<dbReference type="InterPro" id="IPR013785">
    <property type="entry name" value="Aldolase_TIM"/>
</dbReference>
<dbReference type="EMBL" id="QGKX02001347">
    <property type="protein sequence ID" value="KAF3522046.1"/>
    <property type="molecule type" value="Genomic_DNA"/>
</dbReference>
<evidence type="ECO:0000259" key="13">
    <source>
        <dbReference type="PROSITE" id="PS51294"/>
    </source>
</evidence>
<feature type="compositionally biased region" description="Basic and acidic residues" evidence="10">
    <location>
        <begin position="430"/>
        <end position="440"/>
    </location>
</feature>
<evidence type="ECO:0000256" key="8">
    <source>
        <dbReference type="ARBA" id="ARBA00023295"/>
    </source>
</evidence>
<comment type="subcellular location">
    <subcellularLocation>
        <location evidence="1">Nucleus</location>
    </subcellularLocation>
</comment>
<sequence length="565" mass="62758">MSLLLKSSKQRSLILVGMPSIVLLCRDQDEAELLMINGEVLAHSLLYLSLSLFIFEGGAGADDLLGKDENRTRYDGICFGLRKSRATEPPEGANLTLAIVAAEAVTRGHEGSSNKGKEIVTDPDILGGHLQMGSGSGHTNPWGASTELQGVDDVDYDILSKPFGYPPMRDALNAISRSIFYSLCEWGDDDPALWAKEVGNIWRTTDDINDTWASMTTAADLNNKWASCVGPSVWNDPDMLEVGNGWMTYEEYRGHFSIWALMKEHCESLCDRASDELIISSTDAFCLKTRKPYTITKQREKWTEAEHEKFVEALKLYGRAWRRIEEHVGTKTAVQIRSHAQKFFTKVARDCGVTSEKSIEIPPPRPKRKPMHPYPRKLVIPDAKEIAYAAITGGKLVPDEDNRSPTSVLSAHGSDGFGSNSPNSSSADYQVHELSSHTEESLSPEAETKQQSLKLFGKTFVVGDYNSWTSSNDSEDVKKMSDLETLSVRCTSSSSSSENAGTELTQQVVVVVVSEEFKRNERSAFSQLKSSAIAMKNMKGFMPYKKRMKVEENIDSLVKTSYPMW</sequence>
<dbReference type="CDD" id="cd00167">
    <property type="entry name" value="SANT"/>
    <property type="match status" value="1"/>
</dbReference>
<dbReference type="Proteomes" id="UP000712600">
    <property type="component" value="Unassembled WGS sequence"/>
</dbReference>
<gene>
    <name evidence="14" type="ORF">F2Q69_00048390</name>
</gene>
<feature type="domain" description="SANT" evidence="12">
    <location>
        <begin position="297"/>
        <end position="348"/>
    </location>
</feature>
<keyword evidence="4" id="KW-0805">Transcription regulation</keyword>
<dbReference type="Gene3D" id="1.10.10.60">
    <property type="entry name" value="Homeodomain-like"/>
    <property type="match status" value="1"/>
</dbReference>
<evidence type="ECO:0000313" key="14">
    <source>
        <dbReference type="EMBL" id="KAF3522046.1"/>
    </source>
</evidence>
<keyword evidence="3 9" id="KW-0378">Hydrolase</keyword>
<dbReference type="PROSITE" id="PS51293">
    <property type="entry name" value="SANT"/>
    <property type="match status" value="1"/>
</dbReference>
<dbReference type="SMART" id="SM00717">
    <property type="entry name" value="SANT"/>
    <property type="match status" value="1"/>
</dbReference>
<evidence type="ECO:0000256" key="5">
    <source>
        <dbReference type="ARBA" id="ARBA00023125"/>
    </source>
</evidence>
<dbReference type="Pfam" id="PF00249">
    <property type="entry name" value="Myb_DNA-binding"/>
    <property type="match status" value="1"/>
</dbReference>
<dbReference type="SUPFAM" id="SSF51445">
    <property type="entry name" value="(Trans)glycosidases"/>
    <property type="match status" value="1"/>
</dbReference>
<feature type="region of interest" description="Disordered" evidence="10">
    <location>
        <begin position="396"/>
        <end position="449"/>
    </location>
</feature>
<evidence type="ECO:0000256" key="10">
    <source>
        <dbReference type="SAM" id="MobiDB-lite"/>
    </source>
</evidence>
<dbReference type="AlphaFoldDB" id="A0A8S9PTY1"/>
<dbReference type="GO" id="GO:0010468">
    <property type="term" value="P:regulation of gene expression"/>
    <property type="evidence" value="ECO:0007669"/>
    <property type="project" value="UniProtKB-ARBA"/>
</dbReference>
<evidence type="ECO:0000256" key="4">
    <source>
        <dbReference type="ARBA" id="ARBA00023015"/>
    </source>
</evidence>
<evidence type="ECO:0000256" key="3">
    <source>
        <dbReference type="ARBA" id="ARBA00022801"/>
    </source>
</evidence>
<dbReference type="InterPro" id="IPR009057">
    <property type="entry name" value="Homeodomain-like_sf"/>
</dbReference>
<organism evidence="14 15">
    <name type="scientific">Brassica cretica</name>
    <name type="common">Mustard</name>
    <dbReference type="NCBI Taxonomy" id="69181"/>
    <lineage>
        <taxon>Eukaryota</taxon>
        <taxon>Viridiplantae</taxon>
        <taxon>Streptophyta</taxon>
        <taxon>Embryophyta</taxon>
        <taxon>Tracheophyta</taxon>
        <taxon>Spermatophyta</taxon>
        <taxon>Magnoliopsida</taxon>
        <taxon>eudicotyledons</taxon>
        <taxon>Gunneridae</taxon>
        <taxon>Pentapetalae</taxon>
        <taxon>rosids</taxon>
        <taxon>malvids</taxon>
        <taxon>Brassicales</taxon>
        <taxon>Brassicaceae</taxon>
        <taxon>Brassiceae</taxon>
        <taxon>Brassica</taxon>
    </lineage>
</organism>
<keyword evidence="8 9" id="KW-0326">Glycosidase</keyword>
<dbReference type="Gene3D" id="3.20.20.70">
    <property type="entry name" value="Aldolase class I"/>
    <property type="match status" value="1"/>
</dbReference>
<dbReference type="GO" id="GO:0005634">
    <property type="term" value="C:nucleus"/>
    <property type="evidence" value="ECO:0007669"/>
    <property type="project" value="UniProtKB-SubCell"/>
</dbReference>
<dbReference type="InterPro" id="IPR006447">
    <property type="entry name" value="Myb_dom_plants"/>
</dbReference>
<dbReference type="InterPro" id="IPR017853">
    <property type="entry name" value="GH"/>
</dbReference>
<keyword evidence="6" id="KW-0804">Transcription</keyword>
<proteinExistence type="inferred from homology"/>
<dbReference type="InterPro" id="IPR001005">
    <property type="entry name" value="SANT/Myb"/>
</dbReference>
<dbReference type="Pfam" id="PF16499">
    <property type="entry name" value="Melibiase_2"/>
    <property type="match status" value="1"/>
</dbReference>